<evidence type="ECO:0000313" key="5">
    <source>
        <dbReference type="RefSeq" id="XP_027204971.1"/>
    </source>
</evidence>
<dbReference type="Gene3D" id="2.60.40.10">
    <property type="entry name" value="Immunoglobulins"/>
    <property type="match status" value="2"/>
</dbReference>
<dbReference type="PROSITE" id="PS50835">
    <property type="entry name" value="IG_LIKE"/>
    <property type="match status" value="1"/>
</dbReference>
<dbReference type="InterPro" id="IPR013162">
    <property type="entry name" value="CD80_C2-set"/>
</dbReference>
<dbReference type="Proteomes" id="UP000515146">
    <property type="component" value="Unplaced"/>
</dbReference>
<dbReference type="OrthoDB" id="10015491at2759"/>
<keyword evidence="3" id="KW-1185">Reference proteome</keyword>
<evidence type="ECO:0000313" key="3">
    <source>
        <dbReference type="Proteomes" id="UP000515146"/>
    </source>
</evidence>
<gene>
    <name evidence="4 5" type="primary">LOC113798609</name>
</gene>
<reference evidence="4 5" key="1">
    <citation type="submission" date="2025-04" db="UniProtKB">
        <authorList>
            <consortium name="RefSeq"/>
        </authorList>
    </citation>
    <scope>IDENTIFICATION</scope>
    <source>
        <strain evidence="4 5">Airmid</strain>
    </source>
</reference>
<dbReference type="PANTHER" id="PTHR21261:SF15">
    <property type="entry name" value="BEATEN PATH IIIA, ISOFORM D-RELATED"/>
    <property type="match status" value="1"/>
</dbReference>
<dbReference type="OMA" id="KIVMNRD"/>
<accession>A0A6P6YI62</accession>
<dbReference type="InterPro" id="IPR036179">
    <property type="entry name" value="Ig-like_dom_sf"/>
</dbReference>
<evidence type="ECO:0000313" key="4">
    <source>
        <dbReference type="RefSeq" id="XP_027204970.1"/>
    </source>
</evidence>
<evidence type="ECO:0000259" key="2">
    <source>
        <dbReference type="PROSITE" id="PS50835"/>
    </source>
</evidence>
<dbReference type="SUPFAM" id="SSF48726">
    <property type="entry name" value="Immunoglobulin"/>
    <property type="match status" value="1"/>
</dbReference>
<dbReference type="AlphaFoldDB" id="A0A6P6YI62"/>
<dbReference type="PANTHER" id="PTHR21261">
    <property type="entry name" value="BEAT PROTEIN"/>
    <property type="match status" value="1"/>
</dbReference>
<dbReference type="Pfam" id="PF08205">
    <property type="entry name" value="C2-set_2"/>
    <property type="match status" value="1"/>
</dbReference>
<evidence type="ECO:0000256" key="1">
    <source>
        <dbReference type="ARBA" id="ARBA00023157"/>
    </source>
</evidence>
<feature type="domain" description="Ig-like" evidence="2">
    <location>
        <begin position="99"/>
        <end position="184"/>
    </location>
</feature>
<dbReference type="InterPro" id="IPR013783">
    <property type="entry name" value="Ig-like_fold"/>
</dbReference>
<dbReference type="InterPro" id="IPR007110">
    <property type="entry name" value="Ig-like_dom"/>
</dbReference>
<dbReference type="FunFam" id="2.60.40.10:FF:000437">
    <property type="entry name" value="Beat-IIIc, isoform A"/>
    <property type="match status" value="1"/>
</dbReference>
<organism evidence="3 4">
    <name type="scientific">Dermatophagoides pteronyssinus</name>
    <name type="common">European house dust mite</name>
    <dbReference type="NCBI Taxonomy" id="6956"/>
    <lineage>
        <taxon>Eukaryota</taxon>
        <taxon>Metazoa</taxon>
        <taxon>Ecdysozoa</taxon>
        <taxon>Arthropoda</taxon>
        <taxon>Chelicerata</taxon>
        <taxon>Arachnida</taxon>
        <taxon>Acari</taxon>
        <taxon>Acariformes</taxon>
        <taxon>Sarcoptiformes</taxon>
        <taxon>Astigmata</taxon>
        <taxon>Psoroptidia</taxon>
        <taxon>Analgoidea</taxon>
        <taxon>Pyroglyphidae</taxon>
        <taxon>Dermatophagoidinae</taxon>
        <taxon>Dermatophagoides</taxon>
    </lineage>
</organism>
<dbReference type="RefSeq" id="XP_027204971.1">
    <property type="nucleotide sequence ID" value="XM_027349170.1"/>
</dbReference>
<dbReference type="KEGG" id="dpte:113798609"/>
<dbReference type="RefSeq" id="XP_027204970.1">
    <property type="nucleotide sequence ID" value="XM_027349169.1"/>
</dbReference>
<name>A0A6P6YI62_DERPT</name>
<protein>
    <submittedName>
        <fullName evidence="4">Uncharacterized protein LOC113798609 isoform X1</fullName>
    </submittedName>
    <submittedName>
        <fullName evidence="5">Uncharacterized protein LOC113798609 isoform X2</fullName>
    </submittedName>
</protein>
<keyword evidence="1" id="KW-1015">Disulfide bond</keyword>
<proteinExistence type="predicted"/>
<sequence length="349" mass="40095">MLLIPGIKMNRQYSEAKFAHHHHHHHHHHNHHYRHNHNRIMKSHSTTTTTKPMLWKLSLICSKLFTFKLLIIHFIFNFADLCYSLRLVMLEVPSPSYAGESIELNCIYELEQDKLYSVKWYKNDVEFYRYVPKDWPPGQFLPINGISVDLAKSGMNSVFLKFIDINTAGLYRCEVSAEAPSFVTAEGEKELQVTVLPSSGPRIIGVKPSYKIGDEVNITCVSAKSKPSSTLRWHINNKEVKNDEYHIINASHIVDDENLETSSIQLRFIALDEHFKSGIIRVKCTSTVIRMHTMSNEIILRTEIPMTSDKYLDNYFSENLNQLPNDGHGQSSSSLVIIIIMTIAVVINF</sequence>